<reference evidence="12" key="4">
    <citation type="submission" date="2025-09" db="UniProtKB">
        <authorList>
            <consortium name="Ensembl"/>
        </authorList>
    </citation>
    <scope>IDENTIFICATION</scope>
</reference>
<keyword evidence="9" id="KW-0472">Membrane</keyword>
<dbReference type="Proteomes" id="UP000018467">
    <property type="component" value="Unassembled WGS sequence"/>
</dbReference>
<evidence type="ECO:0000256" key="10">
    <source>
        <dbReference type="ARBA" id="ARBA00040623"/>
    </source>
</evidence>
<dbReference type="GeneTree" id="ENSGT00940000169781"/>
<keyword evidence="5" id="KW-0999">Mitochondrion inner membrane</keyword>
<reference evidence="13" key="2">
    <citation type="journal article" date="2014" name="Nat. Commun.">
        <title>The cavefish genome reveals candidate genes for eye loss.</title>
        <authorList>
            <person name="McGaugh S.E."/>
            <person name="Gross J.B."/>
            <person name="Aken B."/>
            <person name="Blin M."/>
            <person name="Borowsky R."/>
            <person name="Chalopin D."/>
            <person name="Hinaux H."/>
            <person name="Jeffery W.R."/>
            <person name="Keene A."/>
            <person name="Ma L."/>
            <person name="Minx P."/>
            <person name="Murphy D."/>
            <person name="O'Quin K.E."/>
            <person name="Retaux S."/>
            <person name="Rohner N."/>
            <person name="Searle S.M."/>
            <person name="Stahl B.A."/>
            <person name="Tabin C."/>
            <person name="Volff J.N."/>
            <person name="Yoshizawa M."/>
            <person name="Warren W.C."/>
        </authorList>
    </citation>
    <scope>NUCLEOTIDE SEQUENCE [LARGE SCALE GENOMIC DNA]</scope>
    <source>
        <strain evidence="13">female</strain>
    </source>
</reference>
<evidence type="ECO:0000256" key="11">
    <source>
        <dbReference type="ARBA" id="ARBA00041642"/>
    </source>
</evidence>
<evidence type="ECO:0000313" key="12">
    <source>
        <dbReference type="Ensembl" id="ENSAMXP00000028497.1"/>
    </source>
</evidence>
<evidence type="ECO:0000256" key="3">
    <source>
        <dbReference type="ARBA" id="ARBA00007351"/>
    </source>
</evidence>
<dbReference type="InterPro" id="IPR023272">
    <property type="entry name" value="Cyt_c_oxidase_suVIIB_dom_sf"/>
</dbReference>
<dbReference type="PANTHER" id="PTHR16716">
    <property type="entry name" value="CYTOCHROME C OXIDASE SUBUNIT 7B, MITOCHONDRIAL"/>
    <property type="match status" value="1"/>
</dbReference>
<sequence>MLEGQCLLLNVNFTQYSLSHCKDNCAQCTLMFYSSMTWNNAVTLESHVFFFSSFSLGQGSRQIAVRNSSTLSPDFHSKYGLPLLIGGATFCAAIWGYVITSTGIAWNLSPVGKVQPKEWKE</sequence>
<dbReference type="CDD" id="cd01403">
    <property type="entry name" value="Cyt_c_Oxidase_VIIb"/>
    <property type="match status" value="1"/>
</dbReference>
<dbReference type="AlphaFoldDB" id="A0A3B1IF06"/>
<organism evidence="12 13">
    <name type="scientific">Astyanax mexicanus</name>
    <name type="common">Blind cave fish</name>
    <name type="synonym">Astyanax fasciatus mexicanus</name>
    <dbReference type="NCBI Taxonomy" id="7994"/>
    <lineage>
        <taxon>Eukaryota</taxon>
        <taxon>Metazoa</taxon>
        <taxon>Chordata</taxon>
        <taxon>Craniata</taxon>
        <taxon>Vertebrata</taxon>
        <taxon>Euteleostomi</taxon>
        <taxon>Actinopterygii</taxon>
        <taxon>Neopterygii</taxon>
        <taxon>Teleostei</taxon>
        <taxon>Ostariophysi</taxon>
        <taxon>Characiformes</taxon>
        <taxon>Characoidei</taxon>
        <taxon>Acestrorhamphidae</taxon>
        <taxon>Acestrorhamphinae</taxon>
        <taxon>Astyanax</taxon>
    </lineage>
</organism>
<proteinExistence type="inferred from homology"/>
<dbReference type="GO" id="GO:0005743">
    <property type="term" value="C:mitochondrial inner membrane"/>
    <property type="evidence" value="ECO:0007669"/>
    <property type="project" value="UniProtKB-SubCell"/>
</dbReference>
<dbReference type="Ensembl" id="ENSAMXT00000035924.1">
    <property type="protein sequence ID" value="ENSAMXP00000028497.1"/>
    <property type="gene ID" value="ENSAMXG00000033220.1"/>
</dbReference>
<evidence type="ECO:0000256" key="5">
    <source>
        <dbReference type="ARBA" id="ARBA00022792"/>
    </source>
</evidence>
<dbReference type="UniPathway" id="UPA00705"/>
<evidence type="ECO:0000256" key="2">
    <source>
        <dbReference type="ARBA" id="ARBA00004673"/>
    </source>
</evidence>
<dbReference type="Gene3D" id="4.10.51.10">
    <property type="entry name" value="Cytochrome C Oxidase, chain K"/>
    <property type="match status" value="1"/>
</dbReference>
<reference evidence="12" key="3">
    <citation type="submission" date="2025-08" db="UniProtKB">
        <authorList>
            <consortium name="Ensembl"/>
        </authorList>
    </citation>
    <scope>IDENTIFICATION</scope>
</reference>
<comment type="pathway">
    <text evidence="2">Energy metabolism; oxidative phosphorylation.</text>
</comment>
<dbReference type="InParanoid" id="A0A3B1IF06"/>
<dbReference type="GO" id="GO:0006123">
    <property type="term" value="P:mitochondrial electron transport, cytochrome c to oxygen"/>
    <property type="evidence" value="ECO:0007669"/>
    <property type="project" value="InterPro"/>
</dbReference>
<evidence type="ECO:0000256" key="7">
    <source>
        <dbReference type="ARBA" id="ARBA00022989"/>
    </source>
</evidence>
<accession>A0A3B1IF06</accession>
<dbReference type="STRING" id="7994.ENSAMXP00000028497"/>
<keyword evidence="8" id="KW-0496">Mitochondrion</keyword>
<evidence type="ECO:0000256" key="1">
    <source>
        <dbReference type="ARBA" id="ARBA00004434"/>
    </source>
</evidence>
<dbReference type="Pfam" id="PF05392">
    <property type="entry name" value="COX7B"/>
    <property type="match status" value="1"/>
</dbReference>
<keyword evidence="7" id="KW-1133">Transmembrane helix</keyword>
<keyword evidence="13" id="KW-1185">Reference proteome</keyword>
<keyword evidence="6" id="KW-0809">Transit peptide</keyword>
<keyword evidence="4" id="KW-0812">Transmembrane</keyword>
<dbReference type="InterPro" id="IPR008433">
    <property type="entry name" value="Cyt_c_oxidase_suVIIB"/>
</dbReference>
<dbReference type="SUPFAM" id="SSF81423">
    <property type="entry name" value="Mitochondrial cytochrome c oxidase subunit VIIb"/>
    <property type="match status" value="1"/>
</dbReference>
<comment type="subcellular location">
    <subcellularLocation>
        <location evidence="1">Mitochondrion inner membrane</location>
        <topology evidence="1">Single-pass membrane protein</topology>
    </subcellularLocation>
</comment>
<evidence type="ECO:0000256" key="4">
    <source>
        <dbReference type="ARBA" id="ARBA00022692"/>
    </source>
</evidence>
<evidence type="ECO:0000256" key="6">
    <source>
        <dbReference type="ARBA" id="ARBA00022946"/>
    </source>
</evidence>
<dbReference type="PANTHER" id="PTHR16716:SF0">
    <property type="entry name" value="CYTOCHROME C OXIDASE SUBUNIT 7B, MITOCHONDRIAL"/>
    <property type="match status" value="1"/>
</dbReference>
<evidence type="ECO:0000256" key="9">
    <source>
        <dbReference type="ARBA" id="ARBA00023136"/>
    </source>
</evidence>
<reference evidence="13" key="1">
    <citation type="submission" date="2013-03" db="EMBL/GenBank/DDBJ databases">
        <authorList>
            <person name="Jeffery W."/>
            <person name="Warren W."/>
            <person name="Wilson R.K."/>
        </authorList>
    </citation>
    <scope>NUCLEOTIDE SEQUENCE</scope>
    <source>
        <strain evidence="13">female</strain>
    </source>
</reference>
<protein>
    <recommendedName>
        <fullName evidence="10">Cytochrome c oxidase subunit 7B, mitochondrial</fullName>
    </recommendedName>
    <alternativeName>
        <fullName evidence="11">Cytochrome c oxidase polypeptide VIIb</fullName>
    </alternativeName>
</protein>
<comment type="similarity">
    <text evidence="3">Belongs to the cytochrome c oxidase VIIb family.</text>
</comment>
<dbReference type="Bgee" id="ENSAMXG00000033220">
    <property type="expression patterns" value="Expressed in muscle tissue and 14 other cell types or tissues"/>
</dbReference>
<name>A0A3B1IF06_ASTMX</name>
<evidence type="ECO:0000256" key="8">
    <source>
        <dbReference type="ARBA" id="ARBA00023128"/>
    </source>
</evidence>
<evidence type="ECO:0000313" key="13">
    <source>
        <dbReference type="Proteomes" id="UP000018467"/>
    </source>
</evidence>